<organism evidence="2 3">
    <name type="scientific">Levilactobacillus senmaizukei DSM 21775 = NBRC 103853</name>
    <dbReference type="NCBI Taxonomy" id="1423803"/>
    <lineage>
        <taxon>Bacteria</taxon>
        <taxon>Bacillati</taxon>
        <taxon>Bacillota</taxon>
        <taxon>Bacilli</taxon>
        <taxon>Lactobacillales</taxon>
        <taxon>Lactobacillaceae</taxon>
        <taxon>Levilactobacillus</taxon>
    </lineage>
</organism>
<proteinExistence type="predicted"/>
<comment type="caution">
    <text evidence="2">The sequence shown here is derived from an EMBL/GenBank/DDBJ whole genome shotgun (WGS) entry which is preliminary data.</text>
</comment>
<keyword evidence="3" id="KW-1185">Reference proteome</keyword>
<dbReference type="SUPFAM" id="SSF46785">
    <property type="entry name" value="Winged helix' DNA-binding domain"/>
    <property type="match status" value="1"/>
</dbReference>
<dbReference type="InterPro" id="IPR005149">
    <property type="entry name" value="Tscrpt_reg_PadR_N"/>
</dbReference>
<dbReference type="InterPro" id="IPR036388">
    <property type="entry name" value="WH-like_DNA-bd_sf"/>
</dbReference>
<dbReference type="STRING" id="1423803.FD13_GL001008"/>
<dbReference type="EMBL" id="AYZH01000021">
    <property type="protein sequence ID" value="KRN01482.1"/>
    <property type="molecule type" value="Genomic_DNA"/>
</dbReference>
<feature type="domain" description="Transcription regulator PadR N-terminal" evidence="1">
    <location>
        <begin position="6"/>
        <end position="79"/>
    </location>
</feature>
<accession>A0A0R2DMT6</accession>
<dbReference type="Gene3D" id="1.10.10.10">
    <property type="entry name" value="Winged helix-like DNA-binding domain superfamily/Winged helix DNA-binding domain"/>
    <property type="match status" value="1"/>
</dbReference>
<sequence>MYELLILGSLSTRDMSGYKLRQVLENALVPRRKVSNGVMYPQLKKLAAAGDIVFLTTEVDARGKRLAHITPQGRQHLQELLAMPVAMDAKRESVYRFKFKVMADASLAVQSQIINEYKAAVLEDLASYQQVTLHLQRKLDDEADDEADEAAETIEWGIRTLDLQITTSEAKIKWSNQQLARIEAAGINGGKQAND</sequence>
<evidence type="ECO:0000313" key="2">
    <source>
        <dbReference type="EMBL" id="KRN01482.1"/>
    </source>
</evidence>
<dbReference type="AlphaFoldDB" id="A0A0R2DMT6"/>
<dbReference type="OrthoDB" id="2374094at2"/>
<dbReference type="Pfam" id="PF03551">
    <property type="entry name" value="PadR"/>
    <property type="match status" value="1"/>
</dbReference>
<dbReference type="RefSeq" id="WP_061777417.1">
    <property type="nucleotide sequence ID" value="NZ_AYZH01000021.1"/>
</dbReference>
<protein>
    <submittedName>
        <fullName evidence="2">Transcriptional regulator</fullName>
    </submittedName>
</protein>
<reference evidence="2 3" key="1">
    <citation type="journal article" date="2015" name="Genome Announc.">
        <title>Expanding the biotechnology potential of lactobacilli through comparative genomics of 213 strains and associated genera.</title>
        <authorList>
            <person name="Sun Z."/>
            <person name="Harris H.M."/>
            <person name="McCann A."/>
            <person name="Guo C."/>
            <person name="Argimon S."/>
            <person name="Zhang W."/>
            <person name="Yang X."/>
            <person name="Jeffery I.B."/>
            <person name="Cooney J.C."/>
            <person name="Kagawa T.F."/>
            <person name="Liu W."/>
            <person name="Song Y."/>
            <person name="Salvetti E."/>
            <person name="Wrobel A."/>
            <person name="Rasinkangas P."/>
            <person name="Parkhill J."/>
            <person name="Rea M.C."/>
            <person name="O'Sullivan O."/>
            <person name="Ritari J."/>
            <person name="Douillard F.P."/>
            <person name="Paul Ross R."/>
            <person name="Yang R."/>
            <person name="Briner A.E."/>
            <person name="Felis G.E."/>
            <person name="de Vos W.M."/>
            <person name="Barrangou R."/>
            <person name="Klaenhammer T.R."/>
            <person name="Caufield P.W."/>
            <person name="Cui Y."/>
            <person name="Zhang H."/>
            <person name="O'Toole P.W."/>
        </authorList>
    </citation>
    <scope>NUCLEOTIDE SEQUENCE [LARGE SCALE GENOMIC DNA]</scope>
    <source>
        <strain evidence="2 3">DSM 21775</strain>
    </source>
</reference>
<evidence type="ECO:0000259" key="1">
    <source>
        <dbReference type="Pfam" id="PF03551"/>
    </source>
</evidence>
<dbReference type="PATRIC" id="fig|1423803.3.peg.1008"/>
<dbReference type="PANTHER" id="PTHR43252">
    <property type="entry name" value="TRANSCRIPTIONAL REGULATOR YQJI"/>
    <property type="match status" value="1"/>
</dbReference>
<dbReference type="InterPro" id="IPR036390">
    <property type="entry name" value="WH_DNA-bd_sf"/>
</dbReference>
<gene>
    <name evidence="2" type="ORF">FD13_GL001008</name>
</gene>
<name>A0A0R2DMT6_9LACO</name>
<dbReference type="Proteomes" id="UP000051589">
    <property type="component" value="Unassembled WGS sequence"/>
</dbReference>
<dbReference type="PANTHER" id="PTHR43252:SF2">
    <property type="entry name" value="TRANSCRIPTION REGULATOR, PADR-LIKE FAMILY"/>
    <property type="match status" value="1"/>
</dbReference>
<evidence type="ECO:0000313" key="3">
    <source>
        <dbReference type="Proteomes" id="UP000051589"/>
    </source>
</evidence>